<evidence type="ECO:0000313" key="1">
    <source>
        <dbReference type="EMBL" id="XCG65692.1"/>
    </source>
</evidence>
<reference evidence="1" key="1">
    <citation type="submission" date="2024-05" db="EMBL/GenBank/DDBJ databases">
        <authorList>
            <person name="Cai S.Y."/>
            <person name="Jin L.M."/>
            <person name="Li H.R."/>
        </authorList>
    </citation>
    <scope>NUCLEOTIDE SEQUENCE</scope>
    <source>
        <strain evidence="1">A5-74</strain>
    </source>
</reference>
<evidence type="ECO:0008006" key="2">
    <source>
        <dbReference type="Google" id="ProtNLM"/>
    </source>
</evidence>
<dbReference type="RefSeq" id="WP_353651297.1">
    <property type="nucleotide sequence ID" value="NZ_CP159218.1"/>
</dbReference>
<dbReference type="EMBL" id="CP159218">
    <property type="protein sequence ID" value="XCG65692.1"/>
    <property type="molecule type" value="Genomic_DNA"/>
</dbReference>
<dbReference type="PRINTS" id="PR00138">
    <property type="entry name" value="MATRIXIN"/>
</dbReference>
<organism evidence="1">
    <name type="scientific">Nakamurella sp. A5-74</name>
    <dbReference type="NCBI Taxonomy" id="3158264"/>
    <lineage>
        <taxon>Bacteria</taxon>
        <taxon>Bacillati</taxon>
        <taxon>Actinomycetota</taxon>
        <taxon>Actinomycetes</taxon>
        <taxon>Nakamurellales</taxon>
        <taxon>Nakamurellaceae</taxon>
        <taxon>Nakamurella</taxon>
    </lineage>
</organism>
<dbReference type="InterPro" id="IPR024079">
    <property type="entry name" value="MetalloPept_cat_dom_sf"/>
</dbReference>
<proteinExistence type="predicted"/>
<name>A0AAU8DWB7_9ACTN</name>
<accession>A0AAU8DWB7</accession>
<dbReference type="InterPro" id="IPR021190">
    <property type="entry name" value="Pept_M10A"/>
</dbReference>
<dbReference type="SUPFAM" id="SSF55486">
    <property type="entry name" value="Metalloproteases ('zincins'), catalytic domain"/>
    <property type="match status" value="1"/>
</dbReference>
<sequence>MAATVNLTRLAGGAVRNLAATSRAAVTDLVAASGALGESVGDVVLGRERAESVLRVGVLLLSDGNGPLCSADDVASALRAADEIFRTGAGIRVRVTDIEVVTELAPDRALDPGANQRLLLDDMLGHTAFFRDRLPTPGAVGAPVTVVVVRDIAGRTTGCSLGMTADWVVCQRSLFDPTDDRAYDETVLAHEIGHALNLPHHGDRSNLMFPSSSPPDGVRGTALRPWQRTVLRANRHTLPGQAQPR</sequence>
<gene>
    <name evidence="1" type="ORF">ABLG96_10660</name>
</gene>
<dbReference type="AlphaFoldDB" id="A0AAU8DWB7"/>
<dbReference type="GO" id="GO:0008270">
    <property type="term" value="F:zinc ion binding"/>
    <property type="evidence" value="ECO:0007669"/>
    <property type="project" value="InterPro"/>
</dbReference>
<dbReference type="Gene3D" id="3.40.390.10">
    <property type="entry name" value="Collagenase (Catalytic Domain)"/>
    <property type="match status" value="1"/>
</dbReference>
<dbReference type="GO" id="GO:0006508">
    <property type="term" value="P:proteolysis"/>
    <property type="evidence" value="ECO:0007669"/>
    <property type="project" value="InterPro"/>
</dbReference>
<protein>
    <recommendedName>
        <fullName evidence="2">Matrixin family metalloprotease</fullName>
    </recommendedName>
</protein>
<dbReference type="GO" id="GO:0004222">
    <property type="term" value="F:metalloendopeptidase activity"/>
    <property type="evidence" value="ECO:0007669"/>
    <property type="project" value="InterPro"/>
</dbReference>